<accession>A0A815GG04</accession>
<dbReference type="Pfam" id="PF00651">
    <property type="entry name" value="BTB"/>
    <property type="match status" value="1"/>
</dbReference>
<protein>
    <recommendedName>
        <fullName evidence="2">BTB domain-containing protein</fullName>
    </recommendedName>
</protein>
<gene>
    <name evidence="3" type="ORF">EDS130_LOCUS7078</name>
    <name evidence="4" type="ORF">XAT740_LOCUS30802</name>
</gene>
<dbReference type="InterPro" id="IPR011333">
    <property type="entry name" value="SKP1/BTB/POZ_sf"/>
</dbReference>
<dbReference type="Proteomes" id="UP000663852">
    <property type="component" value="Unassembled WGS sequence"/>
</dbReference>
<dbReference type="AlphaFoldDB" id="A0A815GG04"/>
<evidence type="ECO:0000313" key="5">
    <source>
        <dbReference type="Proteomes" id="UP000663828"/>
    </source>
</evidence>
<dbReference type="SMART" id="SM00225">
    <property type="entry name" value="BTB"/>
    <property type="match status" value="1"/>
</dbReference>
<organism evidence="4 5">
    <name type="scientific">Adineta ricciae</name>
    <name type="common">Rotifer</name>
    <dbReference type="NCBI Taxonomy" id="249248"/>
    <lineage>
        <taxon>Eukaryota</taxon>
        <taxon>Metazoa</taxon>
        <taxon>Spiralia</taxon>
        <taxon>Gnathifera</taxon>
        <taxon>Rotifera</taxon>
        <taxon>Eurotatoria</taxon>
        <taxon>Bdelloidea</taxon>
        <taxon>Adinetida</taxon>
        <taxon>Adinetidae</taxon>
        <taxon>Adineta</taxon>
    </lineage>
</organism>
<evidence type="ECO:0000256" key="1">
    <source>
        <dbReference type="SAM" id="MobiDB-lite"/>
    </source>
</evidence>
<dbReference type="OrthoDB" id="6359816at2759"/>
<feature type="compositionally biased region" description="Polar residues" evidence="1">
    <location>
        <begin position="154"/>
        <end position="178"/>
    </location>
</feature>
<dbReference type="PROSITE" id="PS50097">
    <property type="entry name" value="BTB"/>
    <property type="match status" value="1"/>
</dbReference>
<reference evidence="4" key="1">
    <citation type="submission" date="2021-02" db="EMBL/GenBank/DDBJ databases">
        <authorList>
            <person name="Nowell W R."/>
        </authorList>
    </citation>
    <scope>NUCLEOTIDE SEQUENCE</scope>
</reference>
<dbReference type="Proteomes" id="UP000663828">
    <property type="component" value="Unassembled WGS sequence"/>
</dbReference>
<dbReference type="Gene3D" id="1.25.40.420">
    <property type="match status" value="1"/>
</dbReference>
<feature type="region of interest" description="Disordered" evidence="1">
    <location>
        <begin position="143"/>
        <end position="179"/>
    </location>
</feature>
<sequence length="574" mass="65484">MFISIQTICTCHGYLLFESLHCERCRSLIPFQLTDESLLDPVATNNISDGIGIDSQGKPPPGMLVPYQKQQQKSTTTGRVRLRALCPFCNSSTFVIRYYCKRERLYYHLRIQNCGENEEIIYRSIADSQNIISVDEYGIKRDQPEGSIAETTDDSYSVSGSTSYHTPSTSIYDQNGLPTSRDALNENERHIHGLNDLEGDLFSVLRNGLFYDTLIQCQDDVKIQVHRCIIGGRSPWFRHLIGEYHESNTNDDYVLQISIDDIHSDVMNEILNFMYTNRCLITLQNAPDLIIAAKRFELDKLKKQIADFLLYRLTVENAIEMLICAHEAGSEALKLACIRLINRHAEKIKRTEKWKTFKTQYVDLVPELYENRVEHPTPTRPAYLPDVFNGPATASDSLRSLSQLYENPVQKRITTPTRRVLPPPFKSRQTGPPSILKSVRLAPSTDPNSVEMPAVGFYTQRNDSDLSSIIDRESPTRQPKMNNSNRRPIPPITRSTPPNNRQNSDVIDTFRRPVNVHEPSRTMPVIHHRTGNNPHQIRIPTPPPGKTNSLKRPIIPNPNDHMTSTRIVDIEPLE</sequence>
<dbReference type="Gene3D" id="3.30.710.10">
    <property type="entry name" value="Potassium Channel Kv1.1, Chain A"/>
    <property type="match status" value="1"/>
</dbReference>
<evidence type="ECO:0000313" key="4">
    <source>
        <dbReference type="EMBL" id="CAF1338098.1"/>
    </source>
</evidence>
<dbReference type="EMBL" id="CAJNOR010002766">
    <property type="protein sequence ID" value="CAF1338098.1"/>
    <property type="molecule type" value="Genomic_DNA"/>
</dbReference>
<name>A0A815GG04_ADIRI</name>
<proteinExistence type="predicted"/>
<feature type="region of interest" description="Disordered" evidence="1">
    <location>
        <begin position="524"/>
        <end position="562"/>
    </location>
</feature>
<feature type="domain" description="BTB" evidence="2">
    <location>
        <begin position="211"/>
        <end position="283"/>
    </location>
</feature>
<comment type="caution">
    <text evidence="4">The sequence shown here is derived from an EMBL/GenBank/DDBJ whole genome shotgun (WGS) entry which is preliminary data.</text>
</comment>
<dbReference type="PANTHER" id="PTHR24413">
    <property type="entry name" value="SPECKLE-TYPE POZ PROTEIN"/>
    <property type="match status" value="1"/>
</dbReference>
<dbReference type="CDD" id="cd18186">
    <property type="entry name" value="BTB_POZ_ZBTB_KLHL-like"/>
    <property type="match status" value="1"/>
</dbReference>
<feature type="compositionally biased region" description="Low complexity" evidence="1">
    <location>
        <begin position="482"/>
        <end position="501"/>
    </location>
</feature>
<feature type="region of interest" description="Disordered" evidence="1">
    <location>
        <begin position="414"/>
        <end position="505"/>
    </location>
</feature>
<dbReference type="SUPFAM" id="SSF54695">
    <property type="entry name" value="POZ domain"/>
    <property type="match status" value="1"/>
</dbReference>
<dbReference type="InterPro" id="IPR000210">
    <property type="entry name" value="BTB/POZ_dom"/>
</dbReference>
<evidence type="ECO:0000313" key="3">
    <source>
        <dbReference type="EMBL" id="CAF0846128.1"/>
    </source>
</evidence>
<evidence type="ECO:0000259" key="2">
    <source>
        <dbReference type="PROSITE" id="PS50097"/>
    </source>
</evidence>
<dbReference type="EMBL" id="CAJNOJ010000021">
    <property type="protein sequence ID" value="CAF0846128.1"/>
    <property type="molecule type" value="Genomic_DNA"/>
</dbReference>
<keyword evidence="5" id="KW-1185">Reference proteome</keyword>